<proteinExistence type="predicted"/>
<dbReference type="AlphaFoldDB" id="A0AA40GGL8"/>
<comment type="caution">
    <text evidence="2">The sequence shown here is derived from an EMBL/GenBank/DDBJ whole genome shotgun (WGS) entry which is preliminary data.</text>
</comment>
<evidence type="ECO:0000256" key="1">
    <source>
        <dbReference type="SAM" id="MobiDB-lite"/>
    </source>
</evidence>
<sequence length="100" mass="11346">MIQDTTSNATSSNPTNRRQKSWDLLDQSALTQAKQQKQYSTHQTGRILFKTQRSFSVPTAKETKSNEEAEPKNILSLIMILRTPKSLSWKLMALAKPILV</sequence>
<protein>
    <submittedName>
        <fullName evidence="2">Uncharacterized protein</fullName>
    </submittedName>
</protein>
<evidence type="ECO:0000313" key="2">
    <source>
        <dbReference type="EMBL" id="KAK1137430.1"/>
    </source>
</evidence>
<name>A0AA40GGL8_9HYME</name>
<feature type="region of interest" description="Disordered" evidence="1">
    <location>
        <begin position="1"/>
        <end position="21"/>
    </location>
</feature>
<organism evidence="2 3">
    <name type="scientific">Melipona bicolor</name>
    <dbReference type="NCBI Taxonomy" id="60889"/>
    <lineage>
        <taxon>Eukaryota</taxon>
        <taxon>Metazoa</taxon>
        <taxon>Ecdysozoa</taxon>
        <taxon>Arthropoda</taxon>
        <taxon>Hexapoda</taxon>
        <taxon>Insecta</taxon>
        <taxon>Pterygota</taxon>
        <taxon>Neoptera</taxon>
        <taxon>Endopterygota</taxon>
        <taxon>Hymenoptera</taxon>
        <taxon>Apocrita</taxon>
        <taxon>Aculeata</taxon>
        <taxon>Apoidea</taxon>
        <taxon>Anthophila</taxon>
        <taxon>Apidae</taxon>
        <taxon>Melipona</taxon>
    </lineage>
</organism>
<evidence type="ECO:0000313" key="3">
    <source>
        <dbReference type="Proteomes" id="UP001177670"/>
    </source>
</evidence>
<keyword evidence="3" id="KW-1185">Reference proteome</keyword>
<gene>
    <name evidence="2" type="ORF">K0M31_001940</name>
</gene>
<feature type="compositionally biased region" description="Low complexity" evidence="1">
    <location>
        <begin position="1"/>
        <end position="16"/>
    </location>
</feature>
<reference evidence="2" key="1">
    <citation type="submission" date="2021-10" db="EMBL/GenBank/DDBJ databases">
        <title>Melipona bicolor Genome sequencing and assembly.</title>
        <authorList>
            <person name="Araujo N.S."/>
            <person name="Arias M.C."/>
        </authorList>
    </citation>
    <scope>NUCLEOTIDE SEQUENCE</scope>
    <source>
        <strain evidence="2">USP_2M_L1-L4_2017</strain>
        <tissue evidence="2">Whole body</tissue>
    </source>
</reference>
<accession>A0AA40GGL8</accession>
<dbReference type="Proteomes" id="UP001177670">
    <property type="component" value="Unassembled WGS sequence"/>
</dbReference>
<dbReference type="EMBL" id="JAHYIQ010000001">
    <property type="protein sequence ID" value="KAK1137430.1"/>
    <property type="molecule type" value="Genomic_DNA"/>
</dbReference>